<dbReference type="AlphaFoldDB" id="A0A4R4XBT0"/>
<dbReference type="PANTHER" id="PTHR42993:SF1">
    <property type="entry name" value="MAOC-LIKE DEHYDRATASE DOMAIN-CONTAINING PROTEIN"/>
    <property type="match status" value="1"/>
</dbReference>
<dbReference type="Pfam" id="PF01575">
    <property type="entry name" value="MaoC_dehydratas"/>
    <property type="match status" value="1"/>
</dbReference>
<dbReference type="InterPro" id="IPR039375">
    <property type="entry name" value="NodN-like"/>
</dbReference>
<dbReference type="OrthoDB" id="9801735at2"/>
<dbReference type="EMBL" id="SMKR01000028">
    <property type="protein sequence ID" value="TDD27922.1"/>
    <property type="molecule type" value="Genomic_DNA"/>
</dbReference>
<protein>
    <submittedName>
        <fullName evidence="3">MaoC family dehydratase</fullName>
    </submittedName>
</protein>
<dbReference type="InterPro" id="IPR002539">
    <property type="entry name" value="MaoC-like_dom"/>
</dbReference>
<dbReference type="RefSeq" id="WP_132318204.1">
    <property type="nucleotide sequence ID" value="NZ_SMKR01000028.1"/>
</dbReference>
<proteinExistence type="inferred from homology"/>
<evidence type="ECO:0000313" key="4">
    <source>
        <dbReference type="Proteomes" id="UP000295172"/>
    </source>
</evidence>
<comment type="similarity">
    <text evidence="1">Belongs to the enoyl-CoA hydratase/isomerase family.</text>
</comment>
<dbReference type="PANTHER" id="PTHR42993">
    <property type="entry name" value="MAOC-LIKE DEHYDRATASE DOMAIN-CONTAINING PROTEIN"/>
    <property type="match status" value="1"/>
</dbReference>
<keyword evidence="4" id="KW-1185">Reference proteome</keyword>
<dbReference type="SUPFAM" id="SSF54637">
    <property type="entry name" value="Thioesterase/thiol ester dehydrase-isomerase"/>
    <property type="match status" value="1"/>
</dbReference>
<evidence type="ECO:0000259" key="2">
    <source>
        <dbReference type="Pfam" id="PF01575"/>
    </source>
</evidence>
<comment type="caution">
    <text evidence="3">The sequence shown here is derived from an EMBL/GenBank/DDBJ whole genome shotgun (WGS) entry which is preliminary data.</text>
</comment>
<dbReference type="Gene3D" id="3.10.129.10">
    <property type="entry name" value="Hotdog Thioesterase"/>
    <property type="match status" value="1"/>
</dbReference>
<reference evidence="3 4" key="1">
    <citation type="submission" date="2019-02" db="EMBL/GenBank/DDBJ databases">
        <title>Draft genome sequences of novel Actinobacteria.</title>
        <authorList>
            <person name="Sahin N."/>
            <person name="Ay H."/>
            <person name="Saygin H."/>
        </authorList>
    </citation>
    <scope>NUCLEOTIDE SEQUENCE [LARGE SCALE GENOMIC DNA]</scope>
    <source>
        <strain evidence="3 4">16K104</strain>
    </source>
</reference>
<feature type="domain" description="MaoC-like" evidence="2">
    <location>
        <begin position="12"/>
        <end position="127"/>
    </location>
</feature>
<sequence>MRRFVGIAELEDAVGTHLGYSDWYDVTQERIDAFAAATGDDQWIHTDPARAASGPFGTTIAHGYLTLSLVPVMLDQVYAVDGISMEVNYGADLLRFPAVVPVGSRVRGGVQLVAVKPVALGHQVCVRVTIERDGGEKPVCVIDVLRVAAP</sequence>
<evidence type="ECO:0000256" key="1">
    <source>
        <dbReference type="ARBA" id="ARBA00005254"/>
    </source>
</evidence>
<dbReference type="InterPro" id="IPR029069">
    <property type="entry name" value="HotDog_dom_sf"/>
</dbReference>
<dbReference type="Proteomes" id="UP000295172">
    <property type="component" value="Unassembled WGS sequence"/>
</dbReference>
<dbReference type="CDD" id="cd03450">
    <property type="entry name" value="NodN"/>
    <property type="match status" value="1"/>
</dbReference>
<name>A0A4R4XBT0_9ACTN</name>
<organism evidence="3 4">
    <name type="scientific">Kribbella turkmenica</name>
    <dbReference type="NCBI Taxonomy" id="2530375"/>
    <lineage>
        <taxon>Bacteria</taxon>
        <taxon>Bacillati</taxon>
        <taxon>Actinomycetota</taxon>
        <taxon>Actinomycetes</taxon>
        <taxon>Propionibacteriales</taxon>
        <taxon>Kribbellaceae</taxon>
        <taxon>Kribbella</taxon>
    </lineage>
</organism>
<accession>A0A4R4XBT0</accession>
<gene>
    <name evidence="3" type="ORF">E1218_09030</name>
</gene>
<evidence type="ECO:0000313" key="3">
    <source>
        <dbReference type="EMBL" id="TDD27922.1"/>
    </source>
</evidence>